<reference evidence="9 10" key="1">
    <citation type="submission" date="2023-02" db="EMBL/GenBank/DDBJ databases">
        <title>Genome sequence of Lacticaseibacillus sp. KACC 23028.</title>
        <authorList>
            <person name="Kim S."/>
            <person name="Heo J."/>
            <person name="Kwon S.-W."/>
        </authorList>
    </citation>
    <scope>NUCLEOTIDE SEQUENCE [LARGE SCALE GENOMIC DNA]</scope>
    <source>
        <strain evidence="9 10">KACC 23028</strain>
    </source>
</reference>
<dbReference type="InterPro" id="IPR027417">
    <property type="entry name" value="P-loop_NTPase"/>
</dbReference>
<feature type="region of interest" description="Disordered" evidence="7">
    <location>
        <begin position="433"/>
        <end position="453"/>
    </location>
</feature>
<organism evidence="9 10">
    <name type="scientific">Lacticaseibacillus pabuli</name>
    <dbReference type="NCBI Taxonomy" id="3025672"/>
    <lineage>
        <taxon>Bacteria</taxon>
        <taxon>Bacillati</taxon>
        <taxon>Bacillota</taxon>
        <taxon>Bacilli</taxon>
        <taxon>Lactobacillales</taxon>
        <taxon>Lactobacillaceae</taxon>
        <taxon>Lacticaseibacillus</taxon>
    </lineage>
</organism>
<keyword evidence="2 6" id="KW-0547">Nucleotide-binding</keyword>
<feature type="domain" description="SMC hinge" evidence="8">
    <location>
        <begin position="517"/>
        <end position="636"/>
    </location>
</feature>
<dbReference type="InterPro" id="IPR003395">
    <property type="entry name" value="RecF/RecN/SMC_N"/>
</dbReference>
<evidence type="ECO:0000313" key="10">
    <source>
        <dbReference type="Proteomes" id="UP001220377"/>
    </source>
</evidence>
<dbReference type="NCBIfam" id="TIGR02168">
    <property type="entry name" value="SMC_prok_B"/>
    <property type="match status" value="1"/>
</dbReference>
<feature type="compositionally biased region" description="Low complexity" evidence="7">
    <location>
        <begin position="798"/>
        <end position="809"/>
    </location>
</feature>
<dbReference type="Gene3D" id="1.20.1060.20">
    <property type="match status" value="1"/>
</dbReference>
<evidence type="ECO:0000256" key="2">
    <source>
        <dbReference type="ARBA" id="ARBA00022741"/>
    </source>
</evidence>
<dbReference type="InterPro" id="IPR036277">
    <property type="entry name" value="SMC_hinge_sf"/>
</dbReference>
<keyword evidence="3 6" id="KW-0067">ATP-binding</keyword>
<dbReference type="Gene3D" id="3.30.70.1620">
    <property type="match status" value="1"/>
</dbReference>
<dbReference type="SUPFAM" id="SSF52540">
    <property type="entry name" value="P-loop containing nucleoside triphosphate hydrolases"/>
    <property type="match status" value="1"/>
</dbReference>
<gene>
    <name evidence="6 9" type="primary">smc</name>
    <name evidence="9" type="ORF">PQ472_05495</name>
</gene>
<feature type="region of interest" description="Disordered" evidence="7">
    <location>
        <begin position="467"/>
        <end position="486"/>
    </location>
</feature>
<keyword evidence="4 6" id="KW-0175">Coiled coil</keyword>
<feature type="region of interest" description="Disordered" evidence="7">
    <location>
        <begin position="787"/>
        <end position="809"/>
    </location>
</feature>
<feature type="coiled-coil region" evidence="6">
    <location>
        <begin position="822"/>
        <end position="894"/>
    </location>
</feature>
<evidence type="ECO:0000313" key="9">
    <source>
        <dbReference type="EMBL" id="WDF83692.1"/>
    </source>
</evidence>
<keyword evidence="1 6" id="KW-0963">Cytoplasm</keyword>
<dbReference type="SUPFAM" id="SSF75553">
    <property type="entry name" value="Smc hinge domain"/>
    <property type="match status" value="1"/>
</dbReference>
<dbReference type="Pfam" id="PF02463">
    <property type="entry name" value="SMC_N"/>
    <property type="match status" value="1"/>
</dbReference>
<proteinExistence type="inferred from homology"/>
<dbReference type="CDD" id="cd03278">
    <property type="entry name" value="ABC_SMC_barmotin"/>
    <property type="match status" value="2"/>
</dbReference>
<evidence type="ECO:0000256" key="4">
    <source>
        <dbReference type="ARBA" id="ARBA00023054"/>
    </source>
</evidence>
<dbReference type="InterPro" id="IPR010935">
    <property type="entry name" value="SMC_hinge"/>
</dbReference>
<feature type="binding site" evidence="6">
    <location>
        <begin position="32"/>
        <end position="39"/>
    </location>
    <ligand>
        <name>ATP</name>
        <dbReference type="ChEBI" id="CHEBI:30616"/>
    </ligand>
</feature>
<protein>
    <recommendedName>
        <fullName evidence="6">Chromosome partition protein Smc</fullName>
    </recommendedName>
</protein>
<keyword evidence="10" id="KW-1185">Reference proteome</keyword>
<dbReference type="Pfam" id="PF06470">
    <property type="entry name" value="SMC_hinge"/>
    <property type="match status" value="1"/>
</dbReference>
<keyword evidence="5 6" id="KW-0238">DNA-binding</keyword>
<dbReference type="Proteomes" id="UP001220377">
    <property type="component" value="Chromosome"/>
</dbReference>
<evidence type="ECO:0000256" key="3">
    <source>
        <dbReference type="ARBA" id="ARBA00022840"/>
    </source>
</evidence>
<feature type="coiled-coil region" evidence="6">
    <location>
        <begin position="678"/>
        <end position="786"/>
    </location>
</feature>
<dbReference type="PANTHER" id="PTHR43977">
    <property type="entry name" value="STRUCTURAL MAINTENANCE OF CHROMOSOMES PROTEIN 3"/>
    <property type="match status" value="1"/>
</dbReference>
<evidence type="ECO:0000256" key="6">
    <source>
        <dbReference type="HAMAP-Rule" id="MF_01894"/>
    </source>
</evidence>
<comment type="domain">
    <text evidence="6">Contains large globular domains required for ATP hydrolysis at each terminus and a third globular domain forming a flexible hinge near the middle of the molecule. These domains are separated by coiled-coil structures.</text>
</comment>
<comment type="subunit">
    <text evidence="6">Homodimer.</text>
</comment>
<dbReference type="RefSeq" id="WP_274262025.1">
    <property type="nucleotide sequence ID" value="NZ_CP117884.1"/>
</dbReference>
<feature type="compositionally biased region" description="Basic and acidic residues" evidence="7">
    <location>
        <begin position="436"/>
        <end position="451"/>
    </location>
</feature>
<dbReference type="PIRSF" id="PIRSF005719">
    <property type="entry name" value="SMC"/>
    <property type="match status" value="1"/>
</dbReference>
<evidence type="ECO:0000256" key="1">
    <source>
        <dbReference type="ARBA" id="ARBA00022490"/>
    </source>
</evidence>
<sequence>MQLKSLTLNGFKSFADKTTIEFNHGLTGIVGPNGSGKSNITEAIRWALGEQSAKSLRGERMGDVIFAGTAARPPLSRAEVTMVFDNTDQYLRDSPAEVTVTRRLFRDGESDFLLNGKTVRLRDVIELFMDSGLGRDSFAFISQGRVEAIFNSKPEDRRGIFEEAAGVLKYKQQKVRAQAQLQETSDNLSRVHDIVHELEGRMTPLAEQASIAQDYQQQNKDYRVKHQQLLALEIRDLAAEQTDTQTHAKVTKRELEEINALIKQLEAQSDQATKADAALQKQLEQLNDDFVVKSTQREHLSGQENVSSERAQNAVTTLADLRERLAKAQADHKLATEKVNQLEEKNAALQANVKVLAAKVQSGSGSAAELKALKAKIETNQSDYIDTLQQQANVRNELAALEKEQQLSASQLSSTQARLAELKAQQDGLATQTQAADEKLTAAQEQNEHAGQKLADAMGKLKAARGRLTTADNEHRQHQAQYNQTKTRHATLKEMSQDYTGFYAGVRTVLKNKSQLDGVVGAVAELLTVPEQYQAALDQALGANLQAIVTANEQAAKGAIAFLKRRRAGRATFLPADVIRPRDLPSSTHQILAGQTGFIGVASELVSYPQNVQRVMQNLMGSLIVMDNIDNAVRAAGATGHRFRIVTLDGDILNAGGSLSGGSRQHGSASPLARSQELKHLEDQLAAMTTKLQSEQEAIEQLEHEADGLNDQVQTLTQAVQAAGQAVQECEGDKRVLTEQSKQLDRQRASLQLSMPEGTVDLAAHQQELSAQAAQIATQLADLKTEGDAMHERQTALETSANSESEQAASDQAALAVAQTDLRTSELQRNQWQANANEASDEADRLSKRVAAIEDSSAVTATEKEARKQTIARLDQELADLKQQQAQMRTQQVEGKTALSRLSGRITTAYDQRQAHMTTSEAQSVALNRCKINIDNRLQTLADEYDTTYEAALAAVPTPEPDQPQLRSQIKLLKRGLDELGPVNPNAVAEYAEVKERYDFLTKQDDDLNNARTQLESTMAELDDEVRVRFKDVFEATAAAFTEIFPQMFGGGHAELKLTEPDDLLNTGIEIIAQPPGKKLTRLSLLSGGERALTAITLLFAILRVRPVPFSILDEVEASLDEANVDRFGEFLHNYSSSTQFIVITHRRGTMVAADVLYGVTMQESGVSTMVAVTLDEAVAAKSQETNK</sequence>
<accession>A0ABY7WXK1</accession>
<dbReference type="InterPro" id="IPR024704">
    <property type="entry name" value="SMC"/>
</dbReference>
<dbReference type="InterPro" id="IPR011890">
    <property type="entry name" value="SMC_prok"/>
</dbReference>
<comment type="function">
    <text evidence="6">Required for chromosome condensation and partitioning.</text>
</comment>
<dbReference type="SMART" id="SM00968">
    <property type="entry name" value="SMC_hinge"/>
    <property type="match status" value="1"/>
</dbReference>
<evidence type="ECO:0000256" key="7">
    <source>
        <dbReference type="SAM" id="MobiDB-lite"/>
    </source>
</evidence>
<evidence type="ECO:0000259" key="8">
    <source>
        <dbReference type="SMART" id="SM00968"/>
    </source>
</evidence>
<comment type="similarity">
    <text evidence="6">Belongs to the SMC family.</text>
</comment>
<feature type="coiled-coil region" evidence="6">
    <location>
        <begin position="212"/>
        <end position="359"/>
    </location>
</feature>
<evidence type="ECO:0000256" key="5">
    <source>
        <dbReference type="ARBA" id="ARBA00023125"/>
    </source>
</evidence>
<name>A0ABY7WXK1_9LACO</name>
<comment type="subcellular location">
    <subcellularLocation>
        <location evidence="6">Cytoplasm</location>
    </subcellularLocation>
</comment>
<dbReference type="HAMAP" id="MF_01894">
    <property type="entry name" value="Smc_prok"/>
    <property type="match status" value="1"/>
</dbReference>
<dbReference type="EMBL" id="CP117884">
    <property type="protein sequence ID" value="WDF83692.1"/>
    <property type="molecule type" value="Genomic_DNA"/>
</dbReference>
<dbReference type="Gene3D" id="3.40.50.300">
    <property type="entry name" value="P-loop containing nucleotide triphosphate hydrolases"/>
    <property type="match status" value="2"/>
</dbReference>